<feature type="transmembrane region" description="Helical" evidence="5">
    <location>
        <begin position="218"/>
        <end position="236"/>
    </location>
</feature>
<name>A0ABS4GJF9_9BACL</name>
<evidence type="ECO:0000256" key="3">
    <source>
        <dbReference type="ARBA" id="ARBA00022989"/>
    </source>
</evidence>
<dbReference type="RefSeq" id="WP_209808344.1">
    <property type="nucleotide sequence ID" value="NZ_JAGGKT010000001.1"/>
</dbReference>
<dbReference type="PANTHER" id="PTHR30071">
    <property type="entry name" value="HEME EXPORTER PROTEIN C"/>
    <property type="match status" value="1"/>
</dbReference>
<evidence type="ECO:0000256" key="2">
    <source>
        <dbReference type="ARBA" id="ARBA00022692"/>
    </source>
</evidence>
<evidence type="ECO:0000313" key="8">
    <source>
        <dbReference type="Proteomes" id="UP001519343"/>
    </source>
</evidence>
<comment type="subcellular location">
    <subcellularLocation>
        <location evidence="1">Membrane</location>
        <topology evidence="1">Multi-pass membrane protein</topology>
    </subcellularLocation>
</comment>
<evidence type="ECO:0000256" key="5">
    <source>
        <dbReference type="SAM" id="Phobius"/>
    </source>
</evidence>
<feature type="transmembrane region" description="Helical" evidence="5">
    <location>
        <begin position="248"/>
        <end position="269"/>
    </location>
</feature>
<keyword evidence="4 5" id="KW-0472">Membrane</keyword>
<organism evidence="7 8">
    <name type="scientific">Ammoniphilus resinae</name>
    <dbReference type="NCBI Taxonomy" id="861532"/>
    <lineage>
        <taxon>Bacteria</taxon>
        <taxon>Bacillati</taxon>
        <taxon>Bacillota</taxon>
        <taxon>Bacilli</taxon>
        <taxon>Bacillales</taxon>
        <taxon>Paenibacillaceae</taxon>
        <taxon>Aneurinibacillus group</taxon>
        <taxon>Ammoniphilus</taxon>
    </lineage>
</organism>
<feature type="transmembrane region" description="Helical" evidence="5">
    <location>
        <begin position="92"/>
        <end position="111"/>
    </location>
</feature>
<sequence>MWIQSWVFDVTIYIYAASVLLYFSDFMQSNRRVNRSAFWLLAVVWILQTAFFVTQMVAKDYFPVLTLFETLFLYSWIIVSLSLIINYIFKMHLLVFFSNIIGFAVMAIALFANPNATPALSSQLTSELLFIHISLAFISYGALSISSVLSGMYLLQNKLLKEKKWNPLLLKLPSLGILELYAYRLAMIGVPTLLLALILGMIWAYVVVKHSVWLDPKVLMSLVVIFGYGTYLYQRITASSQGKKLARLNVVAFTTILLNYLVSGSISSFHQWLR</sequence>
<feature type="transmembrane region" description="Helical" evidence="5">
    <location>
        <begin position="64"/>
        <end position="85"/>
    </location>
</feature>
<evidence type="ECO:0000313" key="7">
    <source>
        <dbReference type="EMBL" id="MBP1930390.1"/>
    </source>
</evidence>
<keyword evidence="3 5" id="KW-1133">Transmembrane helix</keyword>
<dbReference type="EMBL" id="JAGGKT010000001">
    <property type="protein sequence ID" value="MBP1930390.1"/>
    <property type="molecule type" value="Genomic_DNA"/>
</dbReference>
<gene>
    <name evidence="7" type="ORF">J2Z37_000377</name>
</gene>
<protein>
    <submittedName>
        <fullName evidence="7">HemX protein</fullName>
    </submittedName>
</protein>
<feature type="transmembrane region" description="Helical" evidence="5">
    <location>
        <begin position="6"/>
        <end position="24"/>
    </location>
</feature>
<dbReference type="Pfam" id="PF01578">
    <property type="entry name" value="Cytochrom_C_asm"/>
    <property type="match status" value="1"/>
</dbReference>
<dbReference type="InterPro" id="IPR002541">
    <property type="entry name" value="Cyt_c_assembly"/>
</dbReference>
<feature type="transmembrane region" description="Helical" evidence="5">
    <location>
        <begin position="36"/>
        <end position="58"/>
    </location>
</feature>
<dbReference type="InterPro" id="IPR045062">
    <property type="entry name" value="Cyt_c_biogenesis_CcsA/CcmC"/>
</dbReference>
<feature type="domain" description="Cytochrome c assembly protein" evidence="6">
    <location>
        <begin position="66"/>
        <end position="267"/>
    </location>
</feature>
<feature type="transmembrane region" description="Helical" evidence="5">
    <location>
        <begin position="181"/>
        <end position="206"/>
    </location>
</feature>
<proteinExistence type="predicted"/>
<keyword evidence="2 5" id="KW-0812">Transmembrane</keyword>
<feature type="transmembrane region" description="Helical" evidence="5">
    <location>
        <begin position="131"/>
        <end position="155"/>
    </location>
</feature>
<keyword evidence="8" id="KW-1185">Reference proteome</keyword>
<comment type="caution">
    <text evidence="7">The sequence shown here is derived from an EMBL/GenBank/DDBJ whole genome shotgun (WGS) entry which is preliminary data.</text>
</comment>
<reference evidence="7 8" key="1">
    <citation type="submission" date="2021-03" db="EMBL/GenBank/DDBJ databases">
        <title>Genomic Encyclopedia of Type Strains, Phase IV (KMG-IV): sequencing the most valuable type-strain genomes for metagenomic binning, comparative biology and taxonomic classification.</title>
        <authorList>
            <person name="Goeker M."/>
        </authorList>
    </citation>
    <scope>NUCLEOTIDE SEQUENCE [LARGE SCALE GENOMIC DNA]</scope>
    <source>
        <strain evidence="7 8">DSM 24738</strain>
    </source>
</reference>
<dbReference type="Proteomes" id="UP001519343">
    <property type="component" value="Unassembled WGS sequence"/>
</dbReference>
<evidence type="ECO:0000256" key="4">
    <source>
        <dbReference type="ARBA" id="ARBA00023136"/>
    </source>
</evidence>
<evidence type="ECO:0000256" key="1">
    <source>
        <dbReference type="ARBA" id="ARBA00004141"/>
    </source>
</evidence>
<accession>A0ABS4GJF9</accession>
<dbReference type="PANTHER" id="PTHR30071:SF15">
    <property type="entry name" value="PROTEIN HEMX"/>
    <property type="match status" value="1"/>
</dbReference>
<evidence type="ECO:0000259" key="6">
    <source>
        <dbReference type="Pfam" id="PF01578"/>
    </source>
</evidence>